<evidence type="ECO:0000256" key="4">
    <source>
        <dbReference type="SAM" id="MobiDB-lite"/>
    </source>
</evidence>
<dbReference type="InterPro" id="IPR041468">
    <property type="entry name" value="HTH_ParB/Spo0J"/>
</dbReference>
<evidence type="ECO:0000313" key="6">
    <source>
        <dbReference type="EMBL" id="PIV38451.1"/>
    </source>
</evidence>
<dbReference type="GO" id="GO:0003677">
    <property type="term" value="F:DNA binding"/>
    <property type="evidence" value="ECO:0007669"/>
    <property type="project" value="UniProtKB-KW"/>
</dbReference>
<sequence length="297" mass="33732">MTKLGKGLQSLIPPRQKATEVDYPKLSQPPRERKESIFDIDVNKIKANPFQPRYEVEESSLKGLADSIKQHGILQPLIVTKFTKDNSRGQAVEYQLVAGHRRLRAAEMAGLPRVPAIIRDSTDQQRLELALVENIQRADLNAMERAQAFRRLQEEFDLTHDEIAKKVGKSREFVSNTMRLLNLPDSVQQSLRQARISEGHARSIAGIKNPAAQMALFDEIIQNNLSVRQVEQRAREIYVQAHKRQVAFDPEIKKIAQKIELALGKKVQIRKSGVGGRVMIDFESKKDLEALADKFVR</sequence>
<dbReference type="SUPFAM" id="SSF109709">
    <property type="entry name" value="KorB DNA-binding domain-like"/>
    <property type="match status" value="1"/>
</dbReference>
<comment type="caution">
    <text evidence="6">The sequence shown here is derived from an EMBL/GenBank/DDBJ whole genome shotgun (WGS) entry which is preliminary data.</text>
</comment>
<dbReference type="EMBL" id="PEUE01000047">
    <property type="protein sequence ID" value="PIV38451.1"/>
    <property type="molecule type" value="Genomic_DNA"/>
</dbReference>
<gene>
    <name evidence="6" type="ORF">COS30_01995</name>
</gene>
<dbReference type="SUPFAM" id="SSF110849">
    <property type="entry name" value="ParB/Sulfiredoxin"/>
    <property type="match status" value="1"/>
</dbReference>
<dbReference type="Pfam" id="PF02195">
    <property type="entry name" value="ParB_N"/>
    <property type="match status" value="1"/>
</dbReference>
<dbReference type="InterPro" id="IPR050336">
    <property type="entry name" value="Chromosome_partition/occlusion"/>
</dbReference>
<name>A0A2M7D618_9BACT</name>
<dbReference type="Gene3D" id="1.10.10.2830">
    <property type="match status" value="1"/>
</dbReference>
<dbReference type="InterPro" id="IPR003115">
    <property type="entry name" value="ParB_N"/>
</dbReference>
<dbReference type="GO" id="GO:0045881">
    <property type="term" value="P:positive regulation of sporulation resulting in formation of a cellular spore"/>
    <property type="evidence" value="ECO:0007669"/>
    <property type="project" value="TreeGrafter"/>
</dbReference>
<dbReference type="InterPro" id="IPR004437">
    <property type="entry name" value="ParB/RepB/Spo0J"/>
</dbReference>
<proteinExistence type="inferred from homology"/>
<dbReference type="SMART" id="SM00470">
    <property type="entry name" value="ParB"/>
    <property type="match status" value="1"/>
</dbReference>
<organism evidence="6 7">
    <name type="scientific">Candidatus Portnoybacteria bacterium CG02_land_8_20_14_3_00_45_8</name>
    <dbReference type="NCBI Taxonomy" id="1974807"/>
    <lineage>
        <taxon>Bacteria</taxon>
        <taxon>Candidatus Portnoyibacteriota</taxon>
    </lineage>
</organism>
<keyword evidence="3" id="KW-0238">DNA-binding</keyword>
<evidence type="ECO:0000256" key="3">
    <source>
        <dbReference type="ARBA" id="ARBA00023125"/>
    </source>
</evidence>
<evidence type="ECO:0000256" key="1">
    <source>
        <dbReference type="ARBA" id="ARBA00006295"/>
    </source>
</evidence>
<dbReference type="Proteomes" id="UP000229247">
    <property type="component" value="Unassembled WGS sequence"/>
</dbReference>
<evidence type="ECO:0000259" key="5">
    <source>
        <dbReference type="SMART" id="SM00470"/>
    </source>
</evidence>
<dbReference type="Gene3D" id="3.90.1530.30">
    <property type="match status" value="1"/>
</dbReference>
<comment type="similarity">
    <text evidence="1">Belongs to the ParB family.</text>
</comment>
<dbReference type="PANTHER" id="PTHR33375:SF1">
    <property type="entry name" value="CHROMOSOME-PARTITIONING PROTEIN PARB-RELATED"/>
    <property type="match status" value="1"/>
</dbReference>
<evidence type="ECO:0000256" key="2">
    <source>
        <dbReference type="ARBA" id="ARBA00022829"/>
    </source>
</evidence>
<keyword evidence="2" id="KW-0159">Chromosome partition</keyword>
<accession>A0A2M7D618</accession>
<feature type="region of interest" description="Disordered" evidence="4">
    <location>
        <begin position="1"/>
        <end position="32"/>
    </location>
</feature>
<feature type="domain" description="ParB-like N-terminal" evidence="5">
    <location>
        <begin position="38"/>
        <end position="135"/>
    </location>
</feature>
<protein>
    <submittedName>
        <fullName evidence="6">Stage 0 sporulation protein J</fullName>
    </submittedName>
</protein>
<dbReference type="FunFam" id="3.90.1530.30:FF:000001">
    <property type="entry name" value="Chromosome partitioning protein ParB"/>
    <property type="match status" value="1"/>
</dbReference>
<dbReference type="AlphaFoldDB" id="A0A2M7D618"/>
<dbReference type="GO" id="GO:0007059">
    <property type="term" value="P:chromosome segregation"/>
    <property type="evidence" value="ECO:0007669"/>
    <property type="project" value="UniProtKB-KW"/>
</dbReference>
<dbReference type="InterPro" id="IPR036086">
    <property type="entry name" value="ParB/Sulfiredoxin_sf"/>
</dbReference>
<dbReference type="FunFam" id="1.10.10.2830:FF:000001">
    <property type="entry name" value="Chromosome partitioning protein ParB"/>
    <property type="match status" value="1"/>
</dbReference>
<dbReference type="CDD" id="cd16393">
    <property type="entry name" value="SPO0J_N"/>
    <property type="match status" value="1"/>
</dbReference>
<dbReference type="GO" id="GO:0005694">
    <property type="term" value="C:chromosome"/>
    <property type="evidence" value="ECO:0007669"/>
    <property type="project" value="TreeGrafter"/>
</dbReference>
<evidence type="ECO:0000313" key="7">
    <source>
        <dbReference type="Proteomes" id="UP000229247"/>
    </source>
</evidence>
<dbReference type="NCBIfam" id="TIGR00180">
    <property type="entry name" value="parB_part"/>
    <property type="match status" value="1"/>
</dbReference>
<dbReference type="PANTHER" id="PTHR33375">
    <property type="entry name" value="CHROMOSOME-PARTITIONING PROTEIN PARB-RELATED"/>
    <property type="match status" value="1"/>
</dbReference>
<reference evidence="7" key="1">
    <citation type="submission" date="2017-09" db="EMBL/GenBank/DDBJ databases">
        <title>Depth-based differentiation of microbial function through sediment-hosted aquifers and enrichment of novel symbionts in the deep terrestrial subsurface.</title>
        <authorList>
            <person name="Probst A.J."/>
            <person name="Ladd B."/>
            <person name="Jarett J.K."/>
            <person name="Geller-Mcgrath D.E."/>
            <person name="Sieber C.M.K."/>
            <person name="Emerson J.B."/>
            <person name="Anantharaman K."/>
            <person name="Thomas B.C."/>
            <person name="Malmstrom R."/>
            <person name="Stieglmeier M."/>
            <person name="Klingl A."/>
            <person name="Woyke T."/>
            <person name="Ryan C.M."/>
            <person name="Banfield J.F."/>
        </authorList>
    </citation>
    <scope>NUCLEOTIDE SEQUENCE [LARGE SCALE GENOMIC DNA]</scope>
</reference>
<dbReference type="Pfam" id="PF17762">
    <property type="entry name" value="HTH_ParB"/>
    <property type="match status" value="1"/>
</dbReference>